<comment type="caution">
    <text evidence="1">The sequence shown here is derived from an EMBL/GenBank/DDBJ whole genome shotgun (WGS) entry which is preliminary data.</text>
</comment>
<accession>A0ABR8H1A0</accession>
<dbReference type="Proteomes" id="UP000660380">
    <property type="component" value="Unassembled WGS sequence"/>
</dbReference>
<evidence type="ECO:0000313" key="1">
    <source>
        <dbReference type="EMBL" id="MBD2609600.1"/>
    </source>
</evidence>
<keyword evidence="2" id="KW-1185">Reference proteome</keyword>
<dbReference type="PROSITE" id="PS51257">
    <property type="entry name" value="PROKAR_LIPOPROTEIN"/>
    <property type="match status" value="1"/>
</dbReference>
<name>A0ABR8H1A0_9CYAN</name>
<organism evidence="1 2">
    <name type="scientific">Scytonema hofmannii FACHB-248</name>
    <dbReference type="NCBI Taxonomy" id="1842502"/>
    <lineage>
        <taxon>Bacteria</taxon>
        <taxon>Bacillati</taxon>
        <taxon>Cyanobacteriota</taxon>
        <taxon>Cyanophyceae</taxon>
        <taxon>Nostocales</taxon>
        <taxon>Scytonemataceae</taxon>
        <taxon>Scytonema</taxon>
    </lineage>
</organism>
<proteinExistence type="predicted"/>
<protein>
    <submittedName>
        <fullName evidence="1">Uncharacterized protein</fullName>
    </submittedName>
</protein>
<dbReference type="EMBL" id="JACJTA010000176">
    <property type="protein sequence ID" value="MBD2609600.1"/>
    <property type="molecule type" value="Genomic_DNA"/>
</dbReference>
<reference evidence="1 2" key="1">
    <citation type="journal article" date="2020" name="ISME J.">
        <title>Comparative genomics reveals insights into cyanobacterial evolution and habitat adaptation.</title>
        <authorList>
            <person name="Chen M.Y."/>
            <person name="Teng W.K."/>
            <person name="Zhao L."/>
            <person name="Hu C.X."/>
            <person name="Zhou Y.K."/>
            <person name="Han B.P."/>
            <person name="Song L.R."/>
            <person name="Shu W.S."/>
        </authorList>
    </citation>
    <scope>NUCLEOTIDE SEQUENCE [LARGE SCALE GENOMIC DNA]</scope>
    <source>
        <strain evidence="1 2">FACHB-248</strain>
    </source>
</reference>
<dbReference type="RefSeq" id="WP_029637050.1">
    <property type="nucleotide sequence ID" value="NZ_JACJTA010000176.1"/>
</dbReference>
<gene>
    <name evidence="1" type="ORF">H6G81_35200</name>
</gene>
<evidence type="ECO:0000313" key="2">
    <source>
        <dbReference type="Proteomes" id="UP000660380"/>
    </source>
</evidence>
<sequence length="74" mass="8794">MKLQNNFVLMDKEEFLTNSLLSGIACQLLAQMTNRELNDWMEYLSDRASEQFKKMTPKQREEMINSYVQISQEL</sequence>